<feature type="domain" description="Serine aminopeptidase S33" evidence="2">
    <location>
        <begin position="92"/>
        <end position="220"/>
    </location>
</feature>
<evidence type="ECO:0000313" key="3">
    <source>
        <dbReference type="EMBL" id="THV28587.1"/>
    </source>
</evidence>
<dbReference type="InterPro" id="IPR022742">
    <property type="entry name" value="Hydrolase_4"/>
</dbReference>
<dbReference type="PANTHER" id="PTHR43689">
    <property type="entry name" value="HYDROLASE"/>
    <property type="match status" value="1"/>
</dbReference>
<dbReference type="InterPro" id="IPR013595">
    <property type="entry name" value="Pept_S33_TAP-like_C"/>
</dbReference>
<evidence type="ECO:0000313" key="4">
    <source>
        <dbReference type="Proteomes" id="UP000305792"/>
    </source>
</evidence>
<dbReference type="Pfam" id="PF12146">
    <property type="entry name" value="Hydrolase_4"/>
    <property type="match status" value="1"/>
</dbReference>
<keyword evidence="4" id="KW-1185">Reference proteome</keyword>
<evidence type="ECO:0000259" key="2">
    <source>
        <dbReference type="Pfam" id="PF12146"/>
    </source>
</evidence>
<sequence length="304" mass="32006">MAANSQAPVSRKKSTTVRAPWFVRTGFAAAEHLAPGPAAKILCELWFRLPGGPEKRLRGEAPAGAAVFELECLGTTVWGFDWAPDTPGDAPLVYLVHGWGGSTGDFRYIAANLVASGFRVVAFDSPSHGNSGPGPWGDRHSNGLHLIEAMSVVAEKFGTPHGVVAHSMGCISALHGLTLNGVDLAELRLVILAPFIGGVEGFSDTIGAIVPVGPRILKRLVPLGEAKAGIRLDDFSLYGIEVEGPALVVHDRGDRPNPFRHGEALAASWPGAELMATTGQGHRKILANPAVNGRISQFLKVGLD</sequence>
<comment type="caution">
    <text evidence="3">The sequence shown here is derived from an EMBL/GenBank/DDBJ whole genome shotgun (WGS) entry which is preliminary data.</text>
</comment>
<keyword evidence="3" id="KW-0378">Hydrolase</keyword>
<dbReference type="OrthoDB" id="9785847at2"/>
<evidence type="ECO:0000259" key="1">
    <source>
        <dbReference type="Pfam" id="PF08386"/>
    </source>
</evidence>
<dbReference type="Gene3D" id="3.40.50.1820">
    <property type="entry name" value="alpha/beta hydrolase"/>
    <property type="match status" value="1"/>
</dbReference>
<name>A0A4S8PDY1_9ACTN</name>
<gene>
    <name evidence="3" type="ORF">E9998_10700</name>
</gene>
<dbReference type="SUPFAM" id="SSF53474">
    <property type="entry name" value="alpha/beta-Hydrolases"/>
    <property type="match status" value="1"/>
</dbReference>
<dbReference type="RefSeq" id="WP_136529699.1">
    <property type="nucleotide sequence ID" value="NZ_STGX01000007.1"/>
</dbReference>
<dbReference type="Proteomes" id="UP000305792">
    <property type="component" value="Unassembled WGS sequence"/>
</dbReference>
<proteinExistence type="predicted"/>
<organism evidence="3 4">
    <name type="scientific">Glycomyces paridis</name>
    <dbReference type="NCBI Taxonomy" id="2126555"/>
    <lineage>
        <taxon>Bacteria</taxon>
        <taxon>Bacillati</taxon>
        <taxon>Actinomycetota</taxon>
        <taxon>Actinomycetes</taxon>
        <taxon>Glycomycetales</taxon>
        <taxon>Glycomycetaceae</taxon>
        <taxon>Glycomyces</taxon>
    </lineage>
</organism>
<dbReference type="InterPro" id="IPR029058">
    <property type="entry name" value="AB_hydrolase_fold"/>
</dbReference>
<feature type="domain" description="Peptidase S33 tripeptidyl aminopeptidase-like C-terminal" evidence="1">
    <location>
        <begin position="244"/>
        <end position="302"/>
    </location>
</feature>
<dbReference type="Pfam" id="PF08386">
    <property type="entry name" value="Abhydrolase_4"/>
    <property type="match status" value="1"/>
</dbReference>
<protein>
    <submittedName>
        <fullName evidence="3">Alpha/beta fold hydrolase</fullName>
    </submittedName>
</protein>
<dbReference type="GO" id="GO:0016787">
    <property type="term" value="F:hydrolase activity"/>
    <property type="evidence" value="ECO:0007669"/>
    <property type="project" value="UniProtKB-KW"/>
</dbReference>
<dbReference type="AlphaFoldDB" id="A0A4S8PDY1"/>
<dbReference type="EMBL" id="STGX01000007">
    <property type="protein sequence ID" value="THV28587.1"/>
    <property type="molecule type" value="Genomic_DNA"/>
</dbReference>
<accession>A0A4S8PDY1</accession>
<dbReference type="PANTHER" id="PTHR43689:SF8">
    <property type="entry name" value="ALPHA_BETA-HYDROLASES SUPERFAMILY PROTEIN"/>
    <property type="match status" value="1"/>
</dbReference>
<reference evidence="3 4" key="1">
    <citation type="journal article" date="2018" name="Int. J. Syst. Evol. Microbiol.">
        <title>Glycomyces paridis sp. nov., isolated from the medicinal plant Paris polyphylla.</title>
        <authorList>
            <person name="Fang X.M."/>
            <person name="Bai J.L."/>
            <person name="Su J."/>
            <person name="Zhao L.L."/>
            <person name="Liu H.Y."/>
            <person name="Ma B.P."/>
            <person name="Zhang Y.Q."/>
            <person name="Yu L.Y."/>
        </authorList>
    </citation>
    <scope>NUCLEOTIDE SEQUENCE [LARGE SCALE GENOMIC DNA]</scope>
    <source>
        <strain evidence="3 4">CPCC 204357</strain>
    </source>
</reference>